<feature type="transmembrane region" description="Helical" evidence="9">
    <location>
        <begin position="20"/>
        <end position="39"/>
    </location>
</feature>
<dbReference type="FunFam" id="3.40.50.300:FF:000221">
    <property type="entry name" value="Multidrug ABC transporter ATP-binding protein"/>
    <property type="match status" value="1"/>
</dbReference>
<keyword evidence="5" id="KW-0547">Nucleotide-binding</keyword>
<keyword evidence="3" id="KW-1003">Cell membrane</keyword>
<dbReference type="PROSITE" id="PS50893">
    <property type="entry name" value="ABC_TRANSPORTER_2"/>
    <property type="match status" value="1"/>
</dbReference>
<dbReference type="EMBL" id="RHHR01000014">
    <property type="protein sequence ID" value="RNB74572.1"/>
    <property type="molecule type" value="Genomic_DNA"/>
</dbReference>
<feature type="domain" description="ABC transporter" evidence="10">
    <location>
        <begin position="336"/>
        <end position="571"/>
    </location>
</feature>
<evidence type="ECO:0000256" key="3">
    <source>
        <dbReference type="ARBA" id="ARBA00022475"/>
    </source>
</evidence>
<dbReference type="RefSeq" id="WP_122908857.1">
    <property type="nucleotide sequence ID" value="NZ_CBCSBE010000006.1"/>
</dbReference>
<feature type="transmembrane region" description="Helical" evidence="9">
    <location>
        <begin position="248"/>
        <end position="268"/>
    </location>
</feature>
<dbReference type="GO" id="GO:0005886">
    <property type="term" value="C:plasma membrane"/>
    <property type="evidence" value="ECO:0007669"/>
    <property type="project" value="UniProtKB-SubCell"/>
</dbReference>
<dbReference type="SMART" id="SM00382">
    <property type="entry name" value="AAA"/>
    <property type="match status" value="1"/>
</dbReference>
<evidence type="ECO:0000256" key="8">
    <source>
        <dbReference type="ARBA" id="ARBA00023136"/>
    </source>
</evidence>
<dbReference type="GO" id="GO:0005524">
    <property type="term" value="F:ATP binding"/>
    <property type="evidence" value="ECO:0007669"/>
    <property type="project" value="UniProtKB-KW"/>
</dbReference>
<dbReference type="PANTHER" id="PTHR43394">
    <property type="entry name" value="ATP-DEPENDENT PERMEASE MDL1, MITOCHONDRIAL"/>
    <property type="match status" value="1"/>
</dbReference>
<evidence type="ECO:0000259" key="10">
    <source>
        <dbReference type="PROSITE" id="PS50893"/>
    </source>
</evidence>
<evidence type="ECO:0000256" key="5">
    <source>
        <dbReference type="ARBA" id="ARBA00022741"/>
    </source>
</evidence>
<evidence type="ECO:0000256" key="1">
    <source>
        <dbReference type="ARBA" id="ARBA00004651"/>
    </source>
</evidence>
<dbReference type="SUPFAM" id="SSF90123">
    <property type="entry name" value="ABC transporter transmembrane region"/>
    <property type="match status" value="1"/>
</dbReference>
<keyword evidence="7 9" id="KW-1133">Transmembrane helix</keyword>
<feature type="transmembrane region" description="Helical" evidence="9">
    <location>
        <begin position="59"/>
        <end position="77"/>
    </location>
</feature>
<organism evidence="12 13">
    <name type="scientific">Brevibacillus invocatus</name>
    <dbReference type="NCBI Taxonomy" id="173959"/>
    <lineage>
        <taxon>Bacteria</taxon>
        <taxon>Bacillati</taxon>
        <taxon>Bacillota</taxon>
        <taxon>Bacilli</taxon>
        <taxon>Bacillales</taxon>
        <taxon>Paenibacillaceae</taxon>
        <taxon>Brevibacillus</taxon>
    </lineage>
</organism>
<comment type="subcellular location">
    <subcellularLocation>
        <location evidence="1">Cell membrane</location>
        <topology evidence="1">Multi-pass membrane protein</topology>
    </subcellularLocation>
</comment>
<accession>A0A3M8CFN9</accession>
<evidence type="ECO:0000259" key="11">
    <source>
        <dbReference type="PROSITE" id="PS50929"/>
    </source>
</evidence>
<dbReference type="CDD" id="cd18541">
    <property type="entry name" value="ABC_6TM_TmrB_like"/>
    <property type="match status" value="1"/>
</dbReference>
<feature type="transmembrane region" description="Helical" evidence="9">
    <location>
        <begin position="280"/>
        <end position="301"/>
    </location>
</feature>
<gene>
    <name evidence="12" type="ORF">EDM52_09960</name>
</gene>
<evidence type="ECO:0000256" key="9">
    <source>
        <dbReference type="SAM" id="Phobius"/>
    </source>
</evidence>
<dbReference type="InterPro" id="IPR003593">
    <property type="entry name" value="AAA+_ATPase"/>
</dbReference>
<evidence type="ECO:0000256" key="2">
    <source>
        <dbReference type="ARBA" id="ARBA00022448"/>
    </source>
</evidence>
<keyword evidence="2" id="KW-0813">Transport</keyword>
<dbReference type="FunFam" id="1.20.1560.10:FF:000011">
    <property type="entry name" value="Multidrug ABC transporter ATP-binding protein"/>
    <property type="match status" value="1"/>
</dbReference>
<name>A0A3M8CFN9_9BACL</name>
<dbReference type="PROSITE" id="PS50929">
    <property type="entry name" value="ABC_TM1F"/>
    <property type="match status" value="1"/>
</dbReference>
<dbReference type="InterPro" id="IPR039421">
    <property type="entry name" value="Type_1_exporter"/>
</dbReference>
<dbReference type="InterPro" id="IPR027417">
    <property type="entry name" value="P-loop_NTPase"/>
</dbReference>
<evidence type="ECO:0000256" key="7">
    <source>
        <dbReference type="ARBA" id="ARBA00022989"/>
    </source>
</evidence>
<sequence>MQILRDLSCFFRAHWKRYTVGIAFLFLIDVLMLWPPRLVGETVDSIRNGSLTTAHLTESVAILLSLGIALYVMRFIWRYLLNGGALILERTLRERLFSHLTRMTPSFYQRRRSGDLMAIATNDIPAVEQTASMGVLTLVDSLFMTVLTLGVMMVTIDWKLTLAALIPMPFLAWSTAYYGRLLHERFYLAQEAFGEMNDHVQQSVSGVRVMRAFVQEDKDVDAFRRVSEKTLERNVNVSRIDALFDPTIAIIIGFSFLIGLGYGTYLVFTSSISLGDLVAFNLYLGLLIWPMFAFGWLINVVQRGSASLKRLSEMLIEEPDVHEANQPVTEAKGNSIEARHFTFTYPGTSKPVLQDLSFSLGEGETLGIVGRTGSGKSTLCRSLLHQYRMQDDALFIGGVAIERLSFDALRAKIGYVPQEHLLFSRTIAENVAFGKPEATEQEVLRALELAEMGRDLMQFSEGLETMVGEKGVTLSGGQKQRISIARALLMDADILILDDSLSAVDARTEERIVHHLRQERAGKTTIITAHRLSAVQHAQLILVLEEGRIVERGTHDELMLLGGWYAEQYRRQQMEQDVVGQE</sequence>
<evidence type="ECO:0000313" key="12">
    <source>
        <dbReference type="EMBL" id="RNB74572.1"/>
    </source>
</evidence>
<feature type="transmembrane region" description="Helical" evidence="9">
    <location>
        <begin position="135"/>
        <end position="154"/>
    </location>
</feature>
<dbReference type="PROSITE" id="PS00211">
    <property type="entry name" value="ABC_TRANSPORTER_1"/>
    <property type="match status" value="1"/>
</dbReference>
<dbReference type="AlphaFoldDB" id="A0A3M8CFN9"/>
<comment type="caution">
    <text evidence="12">The sequence shown here is derived from an EMBL/GenBank/DDBJ whole genome shotgun (WGS) entry which is preliminary data.</text>
</comment>
<evidence type="ECO:0000256" key="6">
    <source>
        <dbReference type="ARBA" id="ARBA00022840"/>
    </source>
</evidence>
<dbReference type="PANTHER" id="PTHR43394:SF1">
    <property type="entry name" value="ATP-BINDING CASSETTE SUB-FAMILY B MEMBER 10, MITOCHONDRIAL"/>
    <property type="match status" value="1"/>
</dbReference>
<evidence type="ECO:0000313" key="13">
    <source>
        <dbReference type="Proteomes" id="UP000282028"/>
    </source>
</evidence>
<keyword evidence="6 12" id="KW-0067">ATP-binding</keyword>
<reference evidence="12 13" key="1">
    <citation type="submission" date="2018-10" db="EMBL/GenBank/DDBJ databases">
        <title>Phylogenomics of Brevibacillus.</title>
        <authorList>
            <person name="Dunlap C."/>
        </authorList>
    </citation>
    <scope>NUCLEOTIDE SEQUENCE [LARGE SCALE GENOMIC DNA]</scope>
    <source>
        <strain evidence="12 13">JCM 12215</strain>
    </source>
</reference>
<dbReference type="Pfam" id="PF00664">
    <property type="entry name" value="ABC_membrane"/>
    <property type="match status" value="1"/>
</dbReference>
<dbReference type="GO" id="GO:0016887">
    <property type="term" value="F:ATP hydrolysis activity"/>
    <property type="evidence" value="ECO:0007669"/>
    <property type="project" value="InterPro"/>
</dbReference>
<keyword evidence="4 9" id="KW-0812">Transmembrane</keyword>
<dbReference type="Gene3D" id="1.20.1560.10">
    <property type="entry name" value="ABC transporter type 1, transmembrane domain"/>
    <property type="match status" value="1"/>
</dbReference>
<dbReference type="OrthoDB" id="9770415at2"/>
<dbReference type="GO" id="GO:0015421">
    <property type="term" value="F:ABC-type oligopeptide transporter activity"/>
    <property type="evidence" value="ECO:0007669"/>
    <property type="project" value="TreeGrafter"/>
</dbReference>
<dbReference type="InterPro" id="IPR011527">
    <property type="entry name" value="ABC1_TM_dom"/>
</dbReference>
<dbReference type="Pfam" id="PF00005">
    <property type="entry name" value="ABC_tran"/>
    <property type="match status" value="1"/>
</dbReference>
<dbReference type="Proteomes" id="UP000282028">
    <property type="component" value="Unassembled WGS sequence"/>
</dbReference>
<proteinExistence type="predicted"/>
<dbReference type="Gene3D" id="3.40.50.300">
    <property type="entry name" value="P-loop containing nucleotide triphosphate hydrolases"/>
    <property type="match status" value="1"/>
</dbReference>
<dbReference type="InterPro" id="IPR003439">
    <property type="entry name" value="ABC_transporter-like_ATP-bd"/>
</dbReference>
<protein>
    <submittedName>
        <fullName evidence="12">ATP-binding cassette domain-containing protein</fullName>
    </submittedName>
</protein>
<dbReference type="InterPro" id="IPR036640">
    <property type="entry name" value="ABC1_TM_sf"/>
</dbReference>
<dbReference type="SUPFAM" id="SSF52540">
    <property type="entry name" value="P-loop containing nucleoside triphosphate hydrolases"/>
    <property type="match status" value="1"/>
</dbReference>
<keyword evidence="13" id="KW-1185">Reference proteome</keyword>
<keyword evidence="8 9" id="KW-0472">Membrane</keyword>
<feature type="transmembrane region" description="Helical" evidence="9">
    <location>
        <begin position="160"/>
        <end position="178"/>
    </location>
</feature>
<dbReference type="InterPro" id="IPR017871">
    <property type="entry name" value="ABC_transporter-like_CS"/>
</dbReference>
<feature type="domain" description="ABC transmembrane type-1" evidence="11">
    <location>
        <begin position="20"/>
        <end position="303"/>
    </location>
</feature>
<evidence type="ECO:0000256" key="4">
    <source>
        <dbReference type="ARBA" id="ARBA00022692"/>
    </source>
</evidence>